<evidence type="ECO:0000256" key="9">
    <source>
        <dbReference type="ARBA" id="ARBA00023163"/>
    </source>
</evidence>
<evidence type="ECO:0000256" key="11">
    <source>
        <dbReference type="ARBA" id="ARBA00032593"/>
    </source>
</evidence>
<evidence type="ECO:0000256" key="7">
    <source>
        <dbReference type="ARBA" id="ARBA00023125"/>
    </source>
</evidence>
<comment type="subcellular location">
    <subcellularLocation>
        <location evidence="1">Cytoplasm</location>
    </subcellularLocation>
</comment>
<dbReference type="InterPro" id="IPR036390">
    <property type="entry name" value="WH_DNA-bd_sf"/>
</dbReference>
<dbReference type="PANTHER" id="PTHR33238:SF11">
    <property type="entry name" value="TRANSCRIPTIONAL REGULATOR MNTR"/>
    <property type="match status" value="1"/>
</dbReference>
<dbReference type="PROSITE" id="PS50944">
    <property type="entry name" value="HTH_DTXR"/>
    <property type="match status" value="1"/>
</dbReference>
<keyword evidence="7" id="KW-0238">DNA-binding</keyword>
<sequence length="140" mass="16279">MEQEFYTLKGYQRFDAGGLTASQEDYLEMICRTLRRGERVRVNELAQRLHVRPSSVSKMLAGLRDEGYLAFERYGCITATPKGMAAGEYLLHRHDILQDFLRTLNGPQSELEEVEKIEHFLGRETVENLERLTRRMKEAP</sequence>
<gene>
    <name evidence="13" type="ORF">H8717_10095</name>
</gene>
<keyword evidence="5" id="KW-0678">Repressor</keyword>
<evidence type="ECO:0000256" key="2">
    <source>
        <dbReference type="ARBA" id="ARBA00007871"/>
    </source>
</evidence>
<protein>
    <recommendedName>
        <fullName evidence="11">Manganese transport regulator</fullName>
    </recommendedName>
</protein>
<evidence type="ECO:0000256" key="8">
    <source>
        <dbReference type="ARBA" id="ARBA00023159"/>
    </source>
</evidence>
<comment type="subunit">
    <text evidence="3">Homodimer.</text>
</comment>
<dbReference type="Proteomes" id="UP000658131">
    <property type="component" value="Unassembled WGS sequence"/>
</dbReference>
<evidence type="ECO:0000256" key="5">
    <source>
        <dbReference type="ARBA" id="ARBA00022491"/>
    </source>
</evidence>
<keyword evidence="4" id="KW-0963">Cytoplasm</keyword>
<evidence type="ECO:0000259" key="12">
    <source>
        <dbReference type="PROSITE" id="PS50944"/>
    </source>
</evidence>
<evidence type="ECO:0000256" key="10">
    <source>
        <dbReference type="ARBA" id="ARBA00023211"/>
    </source>
</evidence>
<dbReference type="Gene3D" id="1.10.60.10">
    <property type="entry name" value="Iron dependent repressor, metal binding and dimerisation domain"/>
    <property type="match status" value="1"/>
</dbReference>
<keyword evidence="14" id="KW-1185">Reference proteome</keyword>
<dbReference type="InterPro" id="IPR022687">
    <property type="entry name" value="HTH_DTXR"/>
</dbReference>
<accession>A0ABR7NKB1</accession>
<name>A0ABR7NKB1_9FIRM</name>
<evidence type="ECO:0000313" key="14">
    <source>
        <dbReference type="Proteomes" id="UP000658131"/>
    </source>
</evidence>
<comment type="similarity">
    <text evidence="2">Belongs to the DtxR/MntR family.</text>
</comment>
<comment type="caution">
    <text evidence="13">The sequence shown here is derived from an EMBL/GenBank/DDBJ whole genome shotgun (WGS) entry which is preliminary data.</text>
</comment>
<evidence type="ECO:0000313" key="13">
    <source>
        <dbReference type="EMBL" id="MBC8576749.1"/>
    </source>
</evidence>
<feature type="domain" description="HTH dtxR-type" evidence="12">
    <location>
        <begin position="19"/>
        <end position="80"/>
    </location>
</feature>
<proteinExistence type="inferred from homology"/>
<dbReference type="EMBL" id="JACRTB010000015">
    <property type="protein sequence ID" value="MBC8576749.1"/>
    <property type="molecule type" value="Genomic_DNA"/>
</dbReference>
<dbReference type="Pfam" id="PF02742">
    <property type="entry name" value="Fe_dep_repr_C"/>
    <property type="match status" value="1"/>
</dbReference>
<reference evidence="13 14" key="1">
    <citation type="submission" date="2020-08" db="EMBL/GenBank/DDBJ databases">
        <title>Genome public.</title>
        <authorList>
            <person name="Liu C."/>
            <person name="Sun Q."/>
        </authorList>
    </citation>
    <scope>NUCLEOTIDE SEQUENCE [LARGE SCALE GENOMIC DNA]</scope>
    <source>
        <strain evidence="13 14">BX1</strain>
    </source>
</reference>
<evidence type="ECO:0000256" key="4">
    <source>
        <dbReference type="ARBA" id="ARBA00022490"/>
    </source>
</evidence>
<dbReference type="InterPro" id="IPR036421">
    <property type="entry name" value="Fe_dep_repressor_sf"/>
</dbReference>
<dbReference type="SMART" id="SM00529">
    <property type="entry name" value="HTH_DTXR"/>
    <property type="match status" value="1"/>
</dbReference>
<keyword evidence="6" id="KW-0805">Transcription regulation</keyword>
<dbReference type="RefSeq" id="WP_262400248.1">
    <property type="nucleotide sequence ID" value="NZ_JACRTB010000015.1"/>
</dbReference>
<dbReference type="InterPro" id="IPR022689">
    <property type="entry name" value="Iron_dep_repressor"/>
</dbReference>
<dbReference type="Pfam" id="PF01325">
    <property type="entry name" value="Fe_dep_repress"/>
    <property type="match status" value="1"/>
</dbReference>
<evidence type="ECO:0000256" key="1">
    <source>
        <dbReference type="ARBA" id="ARBA00004496"/>
    </source>
</evidence>
<evidence type="ECO:0000256" key="6">
    <source>
        <dbReference type="ARBA" id="ARBA00023015"/>
    </source>
</evidence>
<dbReference type="Gene3D" id="1.10.10.10">
    <property type="entry name" value="Winged helix-like DNA-binding domain superfamily/Winged helix DNA-binding domain"/>
    <property type="match status" value="1"/>
</dbReference>
<dbReference type="SUPFAM" id="SSF47979">
    <property type="entry name" value="Iron-dependent repressor protein, dimerization domain"/>
    <property type="match status" value="1"/>
</dbReference>
<dbReference type="SUPFAM" id="SSF46785">
    <property type="entry name" value="Winged helix' DNA-binding domain"/>
    <property type="match status" value="1"/>
</dbReference>
<keyword evidence="8" id="KW-0010">Activator</keyword>
<keyword evidence="9" id="KW-0804">Transcription</keyword>
<dbReference type="InterPro" id="IPR036388">
    <property type="entry name" value="WH-like_DNA-bd_sf"/>
</dbReference>
<dbReference type="PANTHER" id="PTHR33238">
    <property type="entry name" value="IRON (METAL) DEPENDENT REPRESSOR, DTXR FAMILY"/>
    <property type="match status" value="1"/>
</dbReference>
<evidence type="ECO:0000256" key="3">
    <source>
        <dbReference type="ARBA" id="ARBA00011738"/>
    </source>
</evidence>
<keyword evidence="10" id="KW-0464">Manganese</keyword>
<dbReference type="InterPro" id="IPR050536">
    <property type="entry name" value="DtxR_MntR_Metal-Reg"/>
</dbReference>
<dbReference type="InterPro" id="IPR001367">
    <property type="entry name" value="Fe_dep_repressor"/>
</dbReference>
<organism evidence="13 14">
    <name type="scientific">Yanshouia hominis</name>
    <dbReference type="NCBI Taxonomy" id="2763673"/>
    <lineage>
        <taxon>Bacteria</taxon>
        <taxon>Bacillati</taxon>
        <taxon>Bacillota</taxon>
        <taxon>Clostridia</taxon>
        <taxon>Eubacteriales</taxon>
        <taxon>Oscillospiraceae</taxon>
        <taxon>Yanshouia</taxon>
    </lineage>
</organism>